<keyword evidence="2" id="KW-1185">Reference proteome</keyword>
<evidence type="ECO:0000313" key="2">
    <source>
        <dbReference type="Proteomes" id="UP000191691"/>
    </source>
</evidence>
<organism evidence="1 2">
    <name type="scientific">Penicillium nalgiovense</name>
    <dbReference type="NCBI Taxonomy" id="60175"/>
    <lineage>
        <taxon>Eukaryota</taxon>
        <taxon>Fungi</taxon>
        <taxon>Dikarya</taxon>
        <taxon>Ascomycota</taxon>
        <taxon>Pezizomycotina</taxon>
        <taxon>Eurotiomycetes</taxon>
        <taxon>Eurotiomycetidae</taxon>
        <taxon>Eurotiales</taxon>
        <taxon>Aspergillaceae</taxon>
        <taxon>Penicillium</taxon>
    </lineage>
</organism>
<dbReference type="Proteomes" id="UP000191691">
    <property type="component" value="Unassembled WGS sequence"/>
</dbReference>
<dbReference type="EMBL" id="MOOB01000124">
    <property type="protein sequence ID" value="OQE70077.1"/>
    <property type="molecule type" value="Genomic_DNA"/>
</dbReference>
<name>A0A1V6X4I5_PENNA</name>
<comment type="caution">
    <text evidence="1">The sequence shown here is derived from an EMBL/GenBank/DDBJ whole genome shotgun (WGS) entry which is preliminary data.</text>
</comment>
<accession>A0A1V6X4I5</accession>
<reference evidence="2" key="1">
    <citation type="journal article" date="2017" name="Nat. Microbiol.">
        <title>Global analysis of biosynthetic gene clusters reveals vast potential of secondary metabolite production in Penicillium species.</title>
        <authorList>
            <person name="Nielsen J.C."/>
            <person name="Grijseels S."/>
            <person name="Prigent S."/>
            <person name="Ji B."/>
            <person name="Dainat J."/>
            <person name="Nielsen K.F."/>
            <person name="Frisvad J.C."/>
            <person name="Workman M."/>
            <person name="Nielsen J."/>
        </authorList>
    </citation>
    <scope>NUCLEOTIDE SEQUENCE [LARGE SCALE GENOMIC DNA]</scope>
    <source>
        <strain evidence="2">IBT 13039</strain>
    </source>
</reference>
<dbReference type="AlphaFoldDB" id="A0A1V6X4I5"/>
<proteinExistence type="predicted"/>
<gene>
    <name evidence="1" type="ORF">PENNAL_c0124G07674</name>
</gene>
<evidence type="ECO:0000313" key="1">
    <source>
        <dbReference type="EMBL" id="OQE70077.1"/>
    </source>
</evidence>
<protein>
    <submittedName>
        <fullName evidence="1">Uncharacterized protein</fullName>
    </submittedName>
</protein>
<sequence length="60" mass="6567">MYTRAILNIVTREAVRIEFSADPRAVFSANKVRLRAPQGSYQLNSLSASTLAAAVELSKL</sequence>